<reference evidence="11 12" key="1">
    <citation type="submission" date="2017-03" db="EMBL/GenBank/DDBJ databases">
        <title>WGS assembly of Porphyra umbilicalis.</title>
        <authorList>
            <person name="Brawley S.H."/>
            <person name="Blouin N.A."/>
            <person name="Ficko-Blean E."/>
            <person name="Wheeler G.L."/>
            <person name="Lohr M."/>
            <person name="Goodson H.V."/>
            <person name="Jenkins J.W."/>
            <person name="Blaby-Haas C.E."/>
            <person name="Helliwell K.E."/>
            <person name="Chan C."/>
            <person name="Marriage T."/>
            <person name="Bhattacharya D."/>
            <person name="Klein A.S."/>
            <person name="Badis Y."/>
            <person name="Brodie J."/>
            <person name="Cao Y."/>
            <person name="Collen J."/>
            <person name="Dittami S.M."/>
            <person name="Gachon C.M."/>
            <person name="Green B.R."/>
            <person name="Karpowicz S."/>
            <person name="Kim J.W."/>
            <person name="Kudahl U."/>
            <person name="Lin S."/>
            <person name="Michel G."/>
            <person name="Mittag M."/>
            <person name="Olson B.J."/>
            <person name="Pangilinan J."/>
            <person name="Peng Y."/>
            <person name="Qiu H."/>
            <person name="Shu S."/>
            <person name="Singer J.T."/>
            <person name="Smith A.G."/>
            <person name="Sprecher B.N."/>
            <person name="Wagner V."/>
            <person name="Wang W."/>
            <person name="Wang Z.-Y."/>
            <person name="Yan J."/>
            <person name="Yarish C."/>
            <person name="Zoeuner-Riek S."/>
            <person name="Zhuang Y."/>
            <person name="Zou Y."/>
            <person name="Lindquist E.A."/>
            <person name="Grimwood J."/>
            <person name="Barry K."/>
            <person name="Rokhsar D.S."/>
            <person name="Schmutz J."/>
            <person name="Stiller J.W."/>
            <person name="Grossman A.R."/>
            <person name="Prochnik S.E."/>
        </authorList>
    </citation>
    <scope>NUCLEOTIDE SEQUENCE [LARGE SCALE GENOMIC DNA]</scope>
    <source>
        <strain evidence="11">4086291</strain>
    </source>
</reference>
<keyword evidence="4 9" id="KW-0547">Nucleotide-binding</keyword>
<evidence type="ECO:0000313" key="12">
    <source>
        <dbReference type="Proteomes" id="UP000218209"/>
    </source>
</evidence>
<evidence type="ECO:0000256" key="7">
    <source>
        <dbReference type="ARBA" id="ARBA00023134"/>
    </source>
</evidence>
<dbReference type="PROSITE" id="PS01266">
    <property type="entry name" value="ADENYLOSUCCIN_SYN_1"/>
    <property type="match status" value="1"/>
</dbReference>
<feature type="binding site" evidence="9">
    <location>
        <position position="162"/>
    </location>
    <ligand>
        <name>IMP</name>
        <dbReference type="ChEBI" id="CHEBI:58053"/>
        <note>ligand shared between dimeric partners</note>
    </ligand>
</feature>
<evidence type="ECO:0000256" key="2">
    <source>
        <dbReference type="ARBA" id="ARBA00022598"/>
    </source>
</evidence>
<dbReference type="EC" id="6.3.4.4" evidence="9 10"/>
<dbReference type="NCBIfam" id="NF002223">
    <property type="entry name" value="PRK01117.1"/>
    <property type="match status" value="1"/>
</dbReference>
<feature type="binding site" evidence="9">
    <location>
        <begin position="449"/>
        <end position="451"/>
    </location>
    <ligand>
        <name>GTP</name>
        <dbReference type="ChEBI" id="CHEBI:37565"/>
    </ligand>
</feature>
<feature type="binding site" evidence="9">
    <location>
        <position position="340"/>
    </location>
    <ligand>
        <name>GTP</name>
        <dbReference type="ChEBI" id="CHEBI:37565"/>
    </ligand>
</feature>
<evidence type="ECO:0000256" key="6">
    <source>
        <dbReference type="ARBA" id="ARBA00022842"/>
    </source>
</evidence>
<comment type="subunit">
    <text evidence="1 9">Homodimer.</text>
</comment>
<dbReference type="SUPFAM" id="SSF52540">
    <property type="entry name" value="P-loop containing nucleoside triphosphate hydrolases"/>
    <property type="match status" value="1"/>
</dbReference>
<feature type="active site" description="Proton donor" evidence="9">
    <location>
        <position position="59"/>
    </location>
</feature>
<gene>
    <name evidence="11" type="ORF">BU14_0014s0116</name>
</gene>
<feature type="binding site" evidence="9">
    <location>
        <begin position="334"/>
        <end position="340"/>
    </location>
    <ligand>
        <name>substrate</name>
    </ligand>
</feature>
<comment type="function">
    <text evidence="10">Plays an important role in the de novo pathway of purine nucleotide biosynthesis.</text>
</comment>
<dbReference type="InterPro" id="IPR042111">
    <property type="entry name" value="Adenylosuccinate_synth_dom3"/>
</dbReference>
<accession>A0A1X6PL59</accession>
<keyword evidence="3 9" id="KW-0479">Metal-binding</keyword>
<dbReference type="GO" id="GO:0046040">
    <property type="term" value="P:IMP metabolic process"/>
    <property type="evidence" value="ECO:0007669"/>
    <property type="project" value="TreeGrafter"/>
</dbReference>
<feature type="active site" description="Proton acceptor" evidence="9">
    <location>
        <position position="31"/>
    </location>
</feature>
<dbReference type="InterPro" id="IPR018220">
    <property type="entry name" value="Adenylosuccin_syn_GTP-bd"/>
</dbReference>
<feature type="binding site" evidence="9">
    <location>
        <position position="31"/>
    </location>
    <ligand>
        <name>Mg(2+)</name>
        <dbReference type="ChEBI" id="CHEBI:18420"/>
    </ligand>
</feature>
<keyword evidence="9" id="KW-0963">Cytoplasm</keyword>
<keyword evidence="2 9" id="KW-0436">Ligase</keyword>
<feature type="binding site" evidence="9">
    <location>
        <position position="148"/>
    </location>
    <ligand>
        <name>IMP</name>
        <dbReference type="ChEBI" id="CHEBI:58053"/>
    </ligand>
</feature>
<dbReference type="NCBIfam" id="TIGR00184">
    <property type="entry name" value="purA"/>
    <property type="match status" value="1"/>
</dbReference>
<feature type="binding site" evidence="9">
    <location>
        <position position="338"/>
    </location>
    <ligand>
        <name>IMP</name>
        <dbReference type="ChEBI" id="CHEBI:58053"/>
    </ligand>
</feature>
<dbReference type="PANTHER" id="PTHR11846">
    <property type="entry name" value="ADENYLOSUCCINATE SYNTHETASE"/>
    <property type="match status" value="1"/>
</dbReference>
<dbReference type="GO" id="GO:0005737">
    <property type="term" value="C:cytoplasm"/>
    <property type="evidence" value="ECO:0007669"/>
    <property type="project" value="UniProtKB-SubCell"/>
</dbReference>
<sequence length="466" mass="49965">MAPPPRPVAIPTGTPAPPGEVLVVLGAQWGDEGKGKLIDLLASRYDLVARCAGGSNAGHTIVVDGVKYAFHLLPSGLLNPHATAVIGNGVVVHVPSLLSELASLEAQGIPHPASRVRLSDRAHLLFDYHQVVDGLREVERGAAKIGTTKKGVGPAYSSKANRTGLRVGDLRQFRAFPAAFRRSLASKHKRFHAFDYDVKAEVARYYEYAQALEPNITDTVALMADAITGGERAVVTARVDGAAAIAPSPSASVLVEGANAALLDVDFGTYPYVTSSNCTVGGVSTGLGIPPRHIDHVVGIVKAYTTRVGEGPFPTELLNELGERLQRVGHEYGTTTARPRRCGWLDTFMLRYTTSVNGYTAIGLTKLDVLSAFETVKIGTGYRVRGRPCAYYPANLETIAEAQVVYEELPGWQDVDITAARTWAELPENARKYVERVEHLIGVHVQWIGVGPSRDAVIVRNPSPAA</sequence>
<evidence type="ECO:0000256" key="5">
    <source>
        <dbReference type="ARBA" id="ARBA00022755"/>
    </source>
</evidence>
<dbReference type="InterPro" id="IPR001114">
    <property type="entry name" value="Adenylosuccinate_synthetase"/>
</dbReference>
<proteinExistence type="inferred from homology"/>
<evidence type="ECO:0000256" key="3">
    <source>
        <dbReference type="ARBA" id="ARBA00022723"/>
    </source>
</evidence>
<comment type="function">
    <text evidence="9">Plays an important role in the de novo pathway and in the salvage pathway of purine nucleotide biosynthesis. Catalyzes the first commited step in the biosynthesis of AMP from IMP.</text>
</comment>
<dbReference type="Pfam" id="PF00709">
    <property type="entry name" value="Adenylsucc_synt"/>
    <property type="match status" value="1"/>
</dbReference>
<dbReference type="Gene3D" id="3.40.440.10">
    <property type="entry name" value="Adenylosuccinate Synthetase, subunit A, domain 1"/>
    <property type="match status" value="1"/>
</dbReference>
<keyword evidence="5 9" id="KW-0658">Purine biosynthesis</keyword>
<feature type="binding site" evidence="9">
    <location>
        <position position="274"/>
    </location>
    <ligand>
        <name>IMP</name>
        <dbReference type="ChEBI" id="CHEBI:58053"/>
    </ligand>
</feature>
<dbReference type="Gene3D" id="3.90.170.10">
    <property type="entry name" value="Adenylosuccinate Synthetase, subunit A, domain 3"/>
    <property type="match status" value="1"/>
</dbReference>
<keyword evidence="6 9" id="KW-0460">Magnesium</keyword>
<dbReference type="Proteomes" id="UP000218209">
    <property type="component" value="Unassembled WGS sequence"/>
</dbReference>
<evidence type="ECO:0000256" key="4">
    <source>
        <dbReference type="ARBA" id="ARBA00022741"/>
    </source>
</evidence>
<dbReference type="HAMAP" id="MF_00011">
    <property type="entry name" value="Adenylosucc_synth"/>
    <property type="match status" value="1"/>
</dbReference>
<comment type="cofactor">
    <cofactor evidence="9">
        <name>Mg(2+)</name>
        <dbReference type="ChEBI" id="CHEBI:18420"/>
    </cofactor>
    <text evidence="9">Binds 1 Mg(2+) ion per subunit.</text>
</comment>
<feature type="binding site" evidence="9">
    <location>
        <begin position="56"/>
        <end position="59"/>
    </location>
    <ligand>
        <name>IMP</name>
        <dbReference type="ChEBI" id="CHEBI:58053"/>
    </ligand>
</feature>
<dbReference type="GO" id="GO:0005525">
    <property type="term" value="F:GTP binding"/>
    <property type="evidence" value="ECO:0007669"/>
    <property type="project" value="UniProtKB-UniRule"/>
</dbReference>
<dbReference type="GO" id="GO:0000287">
    <property type="term" value="F:magnesium ion binding"/>
    <property type="evidence" value="ECO:0007669"/>
    <property type="project" value="UniProtKB-UniRule"/>
</dbReference>
<organism evidence="11 12">
    <name type="scientific">Porphyra umbilicalis</name>
    <name type="common">Purple laver</name>
    <name type="synonym">Red alga</name>
    <dbReference type="NCBI Taxonomy" id="2786"/>
    <lineage>
        <taxon>Eukaryota</taxon>
        <taxon>Rhodophyta</taxon>
        <taxon>Bangiophyceae</taxon>
        <taxon>Bangiales</taxon>
        <taxon>Bangiaceae</taxon>
        <taxon>Porphyra</taxon>
    </lineage>
</organism>
<name>A0A1X6PL59_PORUM</name>
<keyword evidence="7 9" id="KW-0342">GTP-binding</keyword>
<dbReference type="InterPro" id="IPR042109">
    <property type="entry name" value="Adenylosuccinate_synth_dom1"/>
</dbReference>
<dbReference type="InterPro" id="IPR027417">
    <property type="entry name" value="P-loop_NTPase"/>
</dbReference>
<comment type="catalytic activity">
    <reaction evidence="8 9 10">
        <text>IMP + L-aspartate + GTP = N(6)-(1,2-dicarboxyethyl)-AMP + GDP + phosphate + 2 H(+)</text>
        <dbReference type="Rhea" id="RHEA:15753"/>
        <dbReference type="ChEBI" id="CHEBI:15378"/>
        <dbReference type="ChEBI" id="CHEBI:29991"/>
        <dbReference type="ChEBI" id="CHEBI:37565"/>
        <dbReference type="ChEBI" id="CHEBI:43474"/>
        <dbReference type="ChEBI" id="CHEBI:57567"/>
        <dbReference type="ChEBI" id="CHEBI:58053"/>
        <dbReference type="ChEBI" id="CHEBI:58189"/>
        <dbReference type="EC" id="6.3.4.4"/>
    </reaction>
</comment>
<dbReference type="GO" id="GO:0004019">
    <property type="term" value="F:adenylosuccinate synthase activity"/>
    <property type="evidence" value="ECO:0007669"/>
    <property type="project" value="UniProtKB-UniRule"/>
</dbReference>
<comment type="subcellular location">
    <subcellularLocation>
        <location evidence="9">Cytoplasm</location>
    </subcellularLocation>
</comment>
<dbReference type="InterPro" id="IPR042110">
    <property type="entry name" value="Adenylosuccinate_synth_dom2"/>
</dbReference>
<dbReference type="UniPathway" id="UPA00075">
    <property type="reaction ID" value="UER00335"/>
</dbReference>
<dbReference type="EMBL" id="KV918761">
    <property type="protein sequence ID" value="OSX81567.1"/>
    <property type="molecule type" value="Genomic_DNA"/>
</dbReference>
<dbReference type="Gene3D" id="1.10.300.10">
    <property type="entry name" value="Adenylosuccinate Synthetase, subunit A, domain 2"/>
    <property type="match status" value="1"/>
</dbReference>
<feature type="binding site" evidence="9">
    <location>
        <begin position="31"/>
        <end position="34"/>
    </location>
    <ligand>
        <name>IMP</name>
        <dbReference type="ChEBI" id="CHEBI:58053"/>
    </ligand>
</feature>
<feature type="binding site" evidence="9">
    <location>
        <position position="58"/>
    </location>
    <ligand>
        <name>Mg(2+)</name>
        <dbReference type="ChEBI" id="CHEBI:18420"/>
    </ligand>
</feature>
<feature type="binding site" evidence="9">
    <location>
        <position position="259"/>
    </location>
    <ligand>
        <name>IMP</name>
        <dbReference type="ChEBI" id="CHEBI:58053"/>
    </ligand>
</feature>
<dbReference type="GO" id="GO:0044208">
    <property type="term" value="P:'de novo' AMP biosynthetic process"/>
    <property type="evidence" value="ECO:0007669"/>
    <property type="project" value="UniProtKB-UniRule"/>
</dbReference>
<evidence type="ECO:0000256" key="8">
    <source>
        <dbReference type="ARBA" id="ARBA00050432"/>
    </source>
</evidence>
<dbReference type="OrthoDB" id="10265645at2759"/>
<dbReference type="AlphaFoldDB" id="A0A1X6PL59"/>
<dbReference type="FunFam" id="1.10.300.10:FF:000002">
    <property type="entry name" value="Adenylosuccinate synthetase, chloroplastic"/>
    <property type="match status" value="1"/>
</dbReference>
<feature type="binding site" evidence="9">
    <location>
        <begin position="58"/>
        <end position="60"/>
    </location>
    <ligand>
        <name>GTP</name>
        <dbReference type="ChEBI" id="CHEBI:37565"/>
    </ligand>
</feature>
<feature type="binding site" evidence="9">
    <location>
        <begin position="366"/>
        <end position="368"/>
    </location>
    <ligand>
        <name>GTP</name>
        <dbReference type="ChEBI" id="CHEBI:37565"/>
    </ligand>
</feature>
<protein>
    <recommendedName>
        <fullName evidence="9 10">Adenylosuccinate synthetase</fullName>
        <shortName evidence="9">AMPSase</shortName>
        <shortName evidence="9">AdSS</shortName>
        <ecNumber evidence="9 10">6.3.4.4</ecNumber>
    </recommendedName>
    <alternativeName>
        <fullName evidence="9">IMP--aspartate ligase</fullName>
    </alternativeName>
</protein>
<evidence type="ECO:0000313" key="11">
    <source>
        <dbReference type="EMBL" id="OSX81567.1"/>
    </source>
</evidence>
<dbReference type="PANTHER" id="PTHR11846:SF0">
    <property type="entry name" value="ADENYLOSUCCINATE SYNTHETASE"/>
    <property type="match status" value="1"/>
</dbReference>
<comment type="similarity">
    <text evidence="9 10">Belongs to the adenylosuccinate synthetase family.</text>
</comment>
<feature type="binding site" evidence="9">
    <location>
        <begin position="30"/>
        <end position="36"/>
    </location>
    <ligand>
        <name>GTP</name>
        <dbReference type="ChEBI" id="CHEBI:37565"/>
    </ligand>
</feature>
<evidence type="ECO:0000256" key="1">
    <source>
        <dbReference type="ARBA" id="ARBA00011738"/>
    </source>
</evidence>
<evidence type="ECO:0000256" key="9">
    <source>
        <dbReference type="HAMAP-Rule" id="MF_03125"/>
    </source>
</evidence>
<dbReference type="FunFam" id="3.90.170.10:FF:000001">
    <property type="entry name" value="Adenylosuccinate synthetase"/>
    <property type="match status" value="1"/>
</dbReference>
<evidence type="ECO:0000256" key="10">
    <source>
        <dbReference type="RuleBase" id="RU000520"/>
    </source>
</evidence>
<dbReference type="SMART" id="SM00788">
    <property type="entry name" value="Adenylsucc_synt"/>
    <property type="match status" value="1"/>
</dbReference>
<keyword evidence="12" id="KW-1185">Reference proteome</keyword>
<comment type="pathway">
    <text evidence="9 10">Purine metabolism; AMP biosynthesis via de novo pathway; AMP from IMP: step 1/2.</text>
</comment>
<dbReference type="CDD" id="cd03108">
    <property type="entry name" value="AdSS"/>
    <property type="match status" value="1"/>
</dbReference>